<evidence type="ECO:0000313" key="1">
    <source>
        <dbReference type="EMBL" id="CDM28296.1"/>
    </source>
</evidence>
<reference evidence="1" key="1">
    <citation type="journal article" date="2014" name="Nat. Commun.">
        <title>Multiple recent horizontal transfers of a large genomic region in cheese making fungi.</title>
        <authorList>
            <person name="Cheeseman K."/>
            <person name="Ropars J."/>
            <person name="Renault P."/>
            <person name="Dupont J."/>
            <person name="Gouzy J."/>
            <person name="Branca A."/>
            <person name="Abraham A.L."/>
            <person name="Ceppi M."/>
            <person name="Conseiller E."/>
            <person name="Debuchy R."/>
            <person name="Malagnac F."/>
            <person name="Goarin A."/>
            <person name="Silar P."/>
            <person name="Lacoste S."/>
            <person name="Sallet E."/>
            <person name="Bensimon A."/>
            <person name="Giraud T."/>
            <person name="Brygoo Y."/>
        </authorList>
    </citation>
    <scope>NUCLEOTIDE SEQUENCE [LARGE SCALE GENOMIC DNA]</scope>
    <source>
        <strain evidence="1">FM164</strain>
    </source>
</reference>
<sequence length="76" mass="8417">MENPVRSLASTQWTSAEGLSRLIPSSDKDDSIPDMDITARNWIGRVVLHPTLESLLIRSGSQAAPHMGIWIRTKGF</sequence>
<protein>
    <submittedName>
        <fullName evidence="1">Genomic scaffold, ProqFM164S01</fullName>
    </submittedName>
</protein>
<dbReference type="Proteomes" id="UP000030686">
    <property type="component" value="Unassembled WGS sequence"/>
</dbReference>
<dbReference type="EMBL" id="HG792015">
    <property type="protein sequence ID" value="CDM28296.1"/>
    <property type="molecule type" value="Genomic_DNA"/>
</dbReference>
<gene>
    <name evidence="1" type="ORF">PROQFM164_S01g002107</name>
</gene>
<proteinExistence type="predicted"/>
<organism evidence="1 2">
    <name type="scientific">Penicillium roqueforti (strain FM164)</name>
    <dbReference type="NCBI Taxonomy" id="1365484"/>
    <lineage>
        <taxon>Eukaryota</taxon>
        <taxon>Fungi</taxon>
        <taxon>Dikarya</taxon>
        <taxon>Ascomycota</taxon>
        <taxon>Pezizomycotina</taxon>
        <taxon>Eurotiomycetes</taxon>
        <taxon>Eurotiomycetidae</taxon>
        <taxon>Eurotiales</taxon>
        <taxon>Aspergillaceae</taxon>
        <taxon>Penicillium</taxon>
    </lineage>
</organism>
<accession>W6PX01</accession>
<name>W6PX01_PENRF</name>
<keyword evidence="2" id="KW-1185">Reference proteome</keyword>
<evidence type="ECO:0000313" key="2">
    <source>
        <dbReference type="Proteomes" id="UP000030686"/>
    </source>
</evidence>
<dbReference type="AlphaFoldDB" id="W6PX01"/>